<dbReference type="EMBL" id="JADBEM010000001">
    <property type="protein sequence ID" value="MBE1611990.1"/>
    <property type="molecule type" value="Genomic_DNA"/>
</dbReference>
<dbReference type="Proteomes" id="UP000638648">
    <property type="component" value="Unassembled WGS sequence"/>
</dbReference>
<dbReference type="RefSeq" id="WP_192755119.1">
    <property type="nucleotide sequence ID" value="NZ_BAABJL010000176.1"/>
</dbReference>
<dbReference type="PRINTS" id="PR00081">
    <property type="entry name" value="GDHRDH"/>
</dbReference>
<proteinExistence type="inferred from homology"/>
<dbReference type="PANTHER" id="PTHR43313">
    <property type="entry name" value="SHORT-CHAIN DEHYDROGENASE/REDUCTASE FAMILY 9C"/>
    <property type="match status" value="1"/>
</dbReference>
<dbReference type="PANTHER" id="PTHR43313:SF1">
    <property type="entry name" value="3BETA-HYDROXYSTEROID DEHYDROGENASE DHS-16"/>
    <property type="match status" value="1"/>
</dbReference>
<comment type="caution">
    <text evidence="4">The sequence shown here is derived from an EMBL/GenBank/DDBJ whole genome shotgun (WGS) entry which is preliminary data.</text>
</comment>
<evidence type="ECO:0000256" key="1">
    <source>
        <dbReference type="RuleBase" id="RU000363"/>
    </source>
</evidence>
<dbReference type="GO" id="GO:0016491">
    <property type="term" value="F:oxidoreductase activity"/>
    <property type="evidence" value="ECO:0007669"/>
    <property type="project" value="TreeGrafter"/>
</dbReference>
<feature type="domain" description="Ketoreductase" evidence="3">
    <location>
        <begin position="20"/>
        <end position="188"/>
    </location>
</feature>
<sequence length="305" mass="32300">MAERQQDPQQARRHDHQPGRAVMVTGATGGIGFATARLLSERGYMVYAGIRGEGGALTDLPGVRLLPMDVSDPDSVAAAAEQVRLDVGEDGLRAVVNNAGIIIQGPLELVPPAQLRQQFEVNTFGPAYVIQTFLPLLRAGGGRVVNVSAVSGRVAVPFMAPISASKAALESLSNALRLELAAWNVPVVVVEPGTTDTAIFAKAGAATEAALERTDQRRVALYRDHLAAVEKAFAKYKAASVDGVSRTILAAVEADRPKRRYTVGDARFLALLTRIPAGLRDRIIERTLGLRGAGANLPTPVATSR</sequence>
<accession>A0A927N3I2</accession>
<comment type="similarity">
    <text evidence="1">Belongs to the short-chain dehydrogenases/reductases (SDR) family.</text>
</comment>
<evidence type="ECO:0000259" key="3">
    <source>
        <dbReference type="SMART" id="SM00822"/>
    </source>
</evidence>
<feature type="region of interest" description="Disordered" evidence="2">
    <location>
        <begin position="1"/>
        <end position="20"/>
    </location>
</feature>
<organism evidence="4 5">
    <name type="scientific">Actinopolymorpha pittospori</name>
    <dbReference type="NCBI Taxonomy" id="648752"/>
    <lineage>
        <taxon>Bacteria</taxon>
        <taxon>Bacillati</taxon>
        <taxon>Actinomycetota</taxon>
        <taxon>Actinomycetes</taxon>
        <taxon>Propionibacteriales</taxon>
        <taxon>Actinopolymorphaceae</taxon>
        <taxon>Actinopolymorpha</taxon>
    </lineage>
</organism>
<dbReference type="SMART" id="SM00822">
    <property type="entry name" value="PKS_KR"/>
    <property type="match status" value="1"/>
</dbReference>
<feature type="compositionally biased region" description="Basic and acidic residues" evidence="2">
    <location>
        <begin position="1"/>
        <end position="18"/>
    </location>
</feature>
<evidence type="ECO:0000256" key="2">
    <source>
        <dbReference type="SAM" id="MobiDB-lite"/>
    </source>
</evidence>
<dbReference type="AlphaFoldDB" id="A0A927N3I2"/>
<reference evidence="4" key="1">
    <citation type="submission" date="2020-10" db="EMBL/GenBank/DDBJ databases">
        <title>Sequencing the genomes of 1000 actinobacteria strains.</title>
        <authorList>
            <person name="Klenk H.-P."/>
        </authorList>
    </citation>
    <scope>NUCLEOTIDE SEQUENCE</scope>
    <source>
        <strain evidence="4">DSM 45354</strain>
    </source>
</reference>
<keyword evidence="5" id="KW-1185">Reference proteome</keyword>
<dbReference type="GO" id="GO:0008202">
    <property type="term" value="P:steroid metabolic process"/>
    <property type="evidence" value="ECO:0007669"/>
    <property type="project" value="TreeGrafter"/>
</dbReference>
<dbReference type="InterPro" id="IPR036291">
    <property type="entry name" value="NAD(P)-bd_dom_sf"/>
</dbReference>
<dbReference type="SUPFAM" id="SSF51735">
    <property type="entry name" value="NAD(P)-binding Rossmann-fold domains"/>
    <property type="match status" value="1"/>
</dbReference>
<gene>
    <name evidence="4" type="ORF">HEB94_008838</name>
</gene>
<dbReference type="Gene3D" id="3.40.50.720">
    <property type="entry name" value="NAD(P)-binding Rossmann-like Domain"/>
    <property type="match status" value="1"/>
</dbReference>
<protein>
    <submittedName>
        <fullName evidence="4">NAD(P)-dependent dehydrogenase (Short-subunit alcohol dehydrogenase family)</fullName>
    </submittedName>
</protein>
<dbReference type="InterPro" id="IPR002347">
    <property type="entry name" value="SDR_fam"/>
</dbReference>
<name>A0A927N3I2_9ACTN</name>
<evidence type="ECO:0000313" key="5">
    <source>
        <dbReference type="Proteomes" id="UP000638648"/>
    </source>
</evidence>
<dbReference type="Pfam" id="PF00106">
    <property type="entry name" value="adh_short"/>
    <property type="match status" value="1"/>
</dbReference>
<dbReference type="InterPro" id="IPR057326">
    <property type="entry name" value="KR_dom"/>
</dbReference>
<dbReference type="PRINTS" id="PR00080">
    <property type="entry name" value="SDRFAMILY"/>
</dbReference>
<evidence type="ECO:0000313" key="4">
    <source>
        <dbReference type="EMBL" id="MBE1611990.1"/>
    </source>
</evidence>